<dbReference type="InterPro" id="IPR025597">
    <property type="entry name" value="DUF4345"/>
</dbReference>
<dbReference type="EMBL" id="CP022957">
    <property type="protein sequence ID" value="ASV29028.1"/>
    <property type="molecule type" value="Genomic_DNA"/>
</dbReference>
<reference evidence="1 2" key="1">
    <citation type="submission" date="2017-08" db="EMBL/GenBank/DDBJ databases">
        <title>The complete genome sequence of Maribacter sp. B1, isolated from deep-sea sediment.</title>
        <authorList>
            <person name="Wu Y.-H."/>
            <person name="Cheng H."/>
            <person name="Xu X.-W."/>
        </authorList>
    </citation>
    <scope>NUCLEOTIDE SEQUENCE [LARGE SCALE GENOMIC DNA]</scope>
    <source>
        <strain evidence="1 2">B1</strain>
    </source>
</reference>
<proteinExistence type="predicted"/>
<dbReference type="OrthoDB" id="1188911at2"/>
<dbReference type="KEGG" id="marb:CJ263_01625"/>
<sequence length="125" mass="14121">MNVPKNLQLLLSGVVVLLAGLVYGIYPSKIVPFVFGFEVEVLELKNIFRAIMGIYLGLGIFWLMGAFNEKLWRPATVCNVLFMGGISLGRIVSLWVDGYSSLFLQALILEFLFMCWGLYNLKTYN</sequence>
<evidence type="ECO:0000313" key="1">
    <source>
        <dbReference type="EMBL" id="ASV29028.1"/>
    </source>
</evidence>
<dbReference type="Pfam" id="PF14248">
    <property type="entry name" value="DUF4345"/>
    <property type="match status" value="1"/>
</dbReference>
<keyword evidence="2" id="KW-1185">Reference proteome</keyword>
<evidence type="ECO:0000313" key="2">
    <source>
        <dbReference type="Proteomes" id="UP000215244"/>
    </source>
</evidence>
<accession>A0A223V1X9</accession>
<gene>
    <name evidence="1" type="ORF">CJ263_01625</name>
</gene>
<dbReference type="Proteomes" id="UP000215244">
    <property type="component" value="Chromosome"/>
</dbReference>
<organism evidence="1 2">
    <name type="scientific">Maribacter cobaltidurans</name>
    <dbReference type="NCBI Taxonomy" id="1178778"/>
    <lineage>
        <taxon>Bacteria</taxon>
        <taxon>Pseudomonadati</taxon>
        <taxon>Bacteroidota</taxon>
        <taxon>Flavobacteriia</taxon>
        <taxon>Flavobacteriales</taxon>
        <taxon>Flavobacteriaceae</taxon>
        <taxon>Maribacter</taxon>
    </lineage>
</organism>
<dbReference type="AlphaFoldDB" id="A0A223V1X9"/>
<name>A0A223V1X9_9FLAO</name>
<protein>
    <submittedName>
        <fullName evidence="1">Uncharacterized protein</fullName>
    </submittedName>
</protein>
<dbReference type="RefSeq" id="WP_094995662.1">
    <property type="nucleotide sequence ID" value="NZ_BMJL01000001.1"/>
</dbReference>